<sequence>MASTLYATHSQRTAWLKKYEHTSKPRGEALGRRCTHEPHLARELPKPHNPRKYYEFHEQNEHTTTECRELMKALHKLANKGQIDGASVPSQRTSSRGGVFHRDSSYHHWHICKGHYPVSLEGSAAGSAVGPNSQTREPCHGSHNSIRRSESLYFTSPHNDPPVVELKVASIIVCRILIDIRSSVDIITWDCLKKFKHLGREIIPLIARECYLVSIRPLVERSDQHGPAGPLSSDKKQRTALPPPVEALKLKIKSEGEKHKQAKTLLHHMSRSSSSLASGTSSLSGVVTSPSRGTTIFIEYGRYKVYQLRIFAIGTSLAAVFDVLNVRLEVALLVKIIRGQGLQELPKEVCTVLMTASVALLLGLGRLFIPNNASPNEACTRPLTPPNFVASSGGPQSAPVVGHWNSGGREFASLRRRRTALTSQPSTPGHMPGKRHDMVSQRKKNGKKKMSRGRHNFTLAMATCSSVALGGSEEPEGAKFHNLARHSTRANLAGRSTPKKSMA</sequence>
<feature type="region of interest" description="Disordered" evidence="1">
    <location>
        <begin position="26"/>
        <end position="50"/>
    </location>
</feature>
<dbReference type="OrthoDB" id="1752268at2759"/>
<dbReference type="EMBL" id="JAKOGI010000618">
    <property type="protein sequence ID" value="KAJ8432296.1"/>
    <property type="molecule type" value="Genomic_DNA"/>
</dbReference>
<protein>
    <submittedName>
        <fullName evidence="2">Uncharacterized protein</fullName>
    </submittedName>
</protein>
<evidence type="ECO:0000313" key="2">
    <source>
        <dbReference type="EMBL" id="KAJ8432296.1"/>
    </source>
</evidence>
<comment type="caution">
    <text evidence="2">The sequence shown here is derived from an EMBL/GenBank/DDBJ whole genome shotgun (WGS) entry which is preliminary data.</text>
</comment>
<evidence type="ECO:0000313" key="3">
    <source>
        <dbReference type="Proteomes" id="UP001153076"/>
    </source>
</evidence>
<dbReference type="Proteomes" id="UP001153076">
    <property type="component" value="Unassembled WGS sequence"/>
</dbReference>
<dbReference type="AlphaFoldDB" id="A0A9Q1JVY1"/>
<name>A0A9Q1JVY1_9CARY</name>
<feature type="region of interest" description="Disordered" evidence="1">
    <location>
        <begin position="124"/>
        <end position="143"/>
    </location>
</feature>
<proteinExistence type="predicted"/>
<organism evidence="2 3">
    <name type="scientific">Carnegiea gigantea</name>
    <dbReference type="NCBI Taxonomy" id="171969"/>
    <lineage>
        <taxon>Eukaryota</taxon>
        <taxon>Viridiplantae</taxon>
        <taxon>Streptophyta</taxon>
        <taxon>Embryophyta</taxon>
        <taxon>Tracheophyta</taxon>
        <taxon>Spermatophyta</taxon>
        <taxon>Magnoliopsida</taxon>
        <taxon>eudicotyledons</taxon>
        <taxon>Gunneridae</taxon>
        <taxon>Pentapetalae</taxon>
        <taxon>Caryophyllales</taxon>
        <taxon>Cactineae</taxon>
        <taxon>Cactaceae</taxon>
        <taxon>Cactoideae</taxon>
        <taxon>Echinocereeae</taxon>
        <taxon>Carnegiea</taxon>
    </lineage>
</organism>
<reference evidence="2" key="1">
    <citation type="submission" date="2022-04" db="EMBL/GenBank/DDBJ databases">
        <title>Carnegiea gigantea Genome sequencing and assembly v2.</title>
        <authorList>
            <person name="Copetti D."/>
            <person name="Sanderson M.J."/>
            <person name="Burquez A."/>
            <person name="Wojciechowski M.F."/>
        </authorList>
    </citation>
    <scope>NUCLEOTIDE SEQUENCE</scope>
    <source>
        <strain evidence="2">SGP5-SGP5p</strain>
        <tissue evidence="2">Aerial part</tissue>
    </source>
</reference>
<keyword evidence="3" id="KW-1185">Reference proteome</keyword>
<gene>
    <name evidence="2" type="ORF">Cgig2_019225</name>
</gene>
<feature type="region of interest" description="Disordered" evidence="1">
    <location>
        <begin position="471"/>
        <end position="503"/>
    </location>
</feature>
<accession>A0A9Q1JVY1</accession>
<evidence type="ECO:0000256" key="1">
    <source>
        <dbReference type="SAM" id="MobiDB-lite"/>
    </source>
</evidence>
<feature type="compositionally biased region" description="Basic residues" evidence="1">
    <location>
        <begin position="441"/>
        <end position="453"/>
    </location>
</feature>
<feature type="region of interest" description="Disordered" evidence="1">
    <location>
        <begin position="418"/>
        <end position="453"/>
    </location>
</feature>